<protein>
    <submittedName>
        <fullName evidence="2">Uncharacterized protein</fullName>
    </submittedName>
</protein>
<dbReference type="EMBL" id="BMHY01000002">
    <property type="protein sequence ID" value="GGG61486.1"/>
    <property type="molecule type" value="Genomic_DNA"/>
</dbReference>
<comment type="caution">
    <text evidence="2">The sequence shown here is derived from an EMBL/GenBank/DDBJ whole genome shotgun (WGS) entry which is preliminary data.</text>
</comment>
<proteinExistence type="predicted"/>
<feature type="region of interest" description="Disordered" evidence="1">
    <location>
        <begin position="98"/>
        <end position="205"/>
    </location>
</feature>
<feature type="compositionally biased region" description="Acidic residues" evidence="1">
    <location>
        <begin position="174"/>
        <end position="183"/>
    </location>
</feature>
<organism evidence="2 3">
    <name type="scientific">Paenibacillus radicis</name>
    <name type="common">ex Gao et al. 2016</name>
    <dbReference type="NCBI Taxonomy" id="1737354"/>
    <lineage>
        <taxon>Bacteria</taxon>
        <taxon>Bacillati</taxon>
        <taxon>Bacillota</taxon>
        <taxon>Bacilli</taxon>
        <taxon>Bacillales</taxon>
        <taxon>Paenibacillaceae</taxon>
        <taxon>Paenibacillus</taxon>
    </lineage>
</organism>
<accession>A0A917GYN6</accession>
<dbReference type="Proteomes" id="UP000600247">
    <property type="component" value="Unassembled WGS sequence"/>
</dbReference>
<evidence type="ECO:0000256" key="1">
    <source>
        <dbReference type="SAM" id="MobiDB-lite"/>
    </source>
</evidence>
<gene>
    <name evidence="2" type="ORF">GCM10010918_13740</name>
</gene>
<evidence type="ECO:0000313" key="3">
    <source>
        <dbReference type="Proteomes" id="UP000600247"/>
    </source>
</evidence>
<sequence length="304" mass="31819">MAYPFAIEPADYTGFENEAAQISQCKEWGLLSDKATKSKVFFYKGNGLNEAVSIIGYVDKLTAVIELGDGAVRHCIHPSYLKEMQAANYSGVKAAAATEADAGEDGEAAESNEAAEAAAQPVSGGGDGEQADTAEVAQAGEAAADAAAESVKAADTAAGGSEEAPVSAKSDAASDADEPAAEEAEVRAAAKPKAPPKAKKEKAPKLELPEEKVKLTAIVQEFTTVPNHFSDTDDEVIIYEAVAILESSTDIGLAWSSHSATLKKLELEVGDKIQFDAKVVAKKLTKHPVPYKINNPAKIQKVEE</sequence>
<dbReference type="RefSeq" id="WP_188888196.1">
    <property type="nucleotide sequence ID" value="NZ_BMHY01000002.1"/>
</dbReference>
<dbReference type="AlphaFoldDB" id="A0A917GYN6"/>
<feature type="compositionally biased region" description="Low complexity" evidence="1">
    <location>
        <begin position="131"/>
        <end position="173"/>
    </location>
</feature>
<name>A0A917GYN6_9BACL</name>
<keyword evidence="3" id="KW-1185">Reference proteome</keyword>
<reference evidence="2 3" key="1">
    <citation type="journal article" date="2014" name="Int. J. Syst. Evol. Microbiol.">
        <title>Complete genome sequence of Corynebacterium casei LMG S-19264T (=DSM 44701T), isolated from a smear-ripened cheese.</title>
        <authorList>
            <consortium name="US DOE Joint Genome Institute (JGI-PGF)"/>
            <person name="Walter F."/>
            <person name="Albersmeier A."/>
            <person name="Kalinowski J."/>
            <person name="Ruckert C."/>
        </authorList>
    </citation>
    <scope>NUCLEOTIDE SEQUENCE [LARGE SCALE GENOMIC DNA]</scope>
    <source>
        <strain evidence="2 3">CGMCC 1.15286</strain>
    </source>
</reference>
<evidence type="ECO:0000313" key="2">
    <source>
        <dbReference type="EMBL" id="GGG61486.1"/>
    </source>
</evidence>
<feature type="compositionally biased region" description="Acidic residues" evidence="1">
    <location>
        <begin position="101"/>
        <end position="110"/>
    </location>
</feature>